<evidence type="ECO:0000313" key="5">
    <source>
        <dbReference type="Proteomes" id="UP000499080"/>
    </source>
</evidence>
<dbReference type="EMBL" id="BGPR01248867">
    <property type="protein sequence ID" value="GBM35437.1"/>
    <property type="molecule type" value="Genomic_DNA"/>
</dbReference>
<evidence type="ECO:0000313" key="2">
    <source>
        <dbReference type="EMBL" id="GBM35437.1"/>
    </source>
</evidence>
<reference evidence="4 5" key="1">
    <citation type="journal article" date="2019" name="Sci. Rep.">
        <title>Orb-weaving spider Araneus ventricosus genome elucidates the spidroin gene catalogue.</title>
        <authorList>
            <person name="Kono N."/>
            <person name="Nakamura H."/>
            <person name="Ohtoshi R."/>
            <person name="Moran D.A.P."/>
            <person name="Shinohara A."/>
            <person name="Yoshida Y."/>
            <person name="Fujiwara M."/>
            <person name="Mori M."/>
            <person name="Tomita M."/>
            <person name="Arakawa K."/>
        </authorList>
    </citation>
    <scope>NUCLEOTIDE SEQUENCE [LARGE SCALE GENOMIC DNA]</scope>
</reference>
<organism evidence="4 5">
    <name type="scientific">Araneus ventricosus</name>
    <name type="common">Orbweaver spider</name>
    <name type="synonym">Epeira ventricosa</name>
    <dbReference type="NCBI Taxonomy" id="182803"/>
    <lineage>
        <taxon>Eukaryota</taxon>
        <taxon>Metazoa</taxon>
        <taxon>Ecdysozoa</taxon>
        <taxon>Arthropoda</taxon>
        <taxon>Chelicerata</taxon>
        <taxon>Arachnida</taxon>
        <taxon>Araneae</taxon>
        <taxon>Araneomorphae</taxon>
        <taxon>Entelegynae</taxon>
        <taxon>Araneoidea</taxon>
        <taxon>Araneidae</taxon>
        <taxon>Araneus</taxon>
    </lineage>
</organism>
<feature type="region of interest" description="Disordered" evidence="1">
    <location>
        <begin position="1"/>
        <end position="23"/>
    </location>
</feature>
<accession>A0A4Y2F5L9</accession>
<keyword evidence="5" id="KW-1185">Reference proteome</keyword>
<feature type="non-terminal residue" evidence="4">
    <location>
        <position position="1"/>
    </location>
</feature>
<feature type="compositionally biased region" description="Low complexity" evidence="1">
    <location>
        <begin position="7"/>
        <end position="23"/>
    </location>
</feature>
<proteinExistence type="predicted"/>
<dbReference type="EMBL" id="BGPR01248912">
    <property type="protein sequence ID" value="GBM35599.1"/>
    <property type="molecule type" value="Genomic_DNA"/>
</dbReference>
<gene>
    <name evidence="3" type="ORF">AVEN_120387_1</name>
    <name evidence="4" type="ORF">AVEN_211302_1</name>
    <name evidence="2" type="ORF">AVEN_63963_1</name>
</gene>
<evidence type="ECO:0000256" key="1">
    <source>
        <dbReference type="SAM" id="MobiDB-lite"/>
    </source>
</evidence>
<evidence type="ECO:0000313" key="4">
    <source>
        <dbReference type="EMBL" id="GBM35599.1"/>
    </source>
</evidence>
<protein>
    <submittedName>
        <fullName evidence="4">Uncharacterized protein</fullName>
    </submittedName>
</protein>
<comment type="caution">
    <text evidence="4">The sequence shown here is derived from an EMBL/GenBank/DDBJ whole genome shotgun (WGS) entry which is preliminary data.</text>
</comment>
<dbReference type="Proteomes" id="UP000499080">
    <property type="component" value="Unassembled WGS sequence"/>
</dbReference>
<dbReference type="EMBL" id="BGPR01248882">
    <property type="protein sequence ID" value="GBM35483.1"/>
    <property type="molecule type" value="Genomic_DNA"/>
</dbReference>
<sequence>ESYCEDSSGTSPATSSSPPYSNLSSLSFSKSLPHRLSSTSESSRYFYIPLRK</sequence>
<evidence type="ECO:0000313" key="3">
    <source>
        <dbReference type="EMBL" id="GBM35483.1"/>
    </source>
</evidence>
<dbReference type="AlphaFoldDB" id="A0A4Y2F5L9"/>
<name>A0A4Y2F5L9_ARAVE</name>